<accession>A0A4R8QWP7</accession>
<comment type="caution">
    <text evidence="2">The sequence shown here is derived from an EMBL/GenBank/DDBJ whole genome shotgun (WGS) entry which is preliminary data.</text>
</comment>
<organism evidence="2 3">
    <name type="scientific">Colletotrichum trifolii</name>
    <dbReference type="NCBI Taxonomy" id="5466"/>
    <lineage>
        <taxon>Eukaryota</taxon>
        <taxon>Fungi</taxon>
        <taxon>Dikarya</taxon>
        <taxon>Ascomycota</taxon>
        <taxon>Pezizomycotina</taxon>
        <taxon>Sordariomycetes</taxon>
        <taxon>Hypocreomycetidae</taxon>
        <taxon>Glomerellales</taxon>
        <taxon>Glomerellaceae</taxon>
        <taxon>Colletotrichum</taxon>
        <taxon>Colletotrichum orbiculare species complex</taxon>
    </lineage>
</organism>
<evidence type="ECO:0000256" key="1">
    <source>
        <dbReference type="SAM" id="SignalP"/>
    </source>
</evidence>
<evidence type="ECO:0000313" key="2">
    <source>
        <dbReference type="EMBL" id="TDZ48305.1"/>
    </source>
</evidence>
<feature type="signal peptide" evidence="1">
    <location>
        <begin position="1"/>
        <end position="19"/>
    </location>
</feature>
<keyword evidence="3" id="KW-1185">Reference proteome</keyword>
<name>A0A4R8QWP7_COLTR</name>
<gene>
    <name evidence="2" type="ORF">CTRI78_v008271</name>
</gene>
<dbReference type="Proteomes" id="UP000295703">
    <property type="component" value="Unassembled WGS sequence"/>
</dbReference>
<proteinExistence type="predicted"/>
<dbReference type="EMBL" id="RYZW01000098">
    <property type="protein sequence ID" value="TDZ48305.1"/>
    <property type="molecule type" value="Genomic_DNA"/>
</dbReference>
<reference evidence="2 3" key="1">
    <citation type="submission" date="2018-12" db="EMBL/GenBank/DDBJ databases">
        <title>Genome sequence and assembly of Colletotrichum trifolii.</title>
        <authorList>
            <person name="Gan P."/>
            <person name="Shirasu K."/>
        </authorList>
    </citation>
    <scope>NUCLEOTIDE SEQUENCE [LARGE SCALE GENOMIC DNA]</scope>
    <source>
        <strain evidence="2 3">543-2</strain>
    </source>
</reference>
<protein>
    <recommendedName>
        <fullName evidence="4">M6 protein</fullName>
    </recommendedName>
</protein>
<evidence type="ECO:0008006" key="4">
    <source>
        <dbReference type="Google" id="ProtNLM"/>
    </source>
</evidence>
<evidence type="ECO:0000313" key="3">
    <source>
        <dbReference type="Proteomes" id="UP000295703"/>
    </source>
</evidence>
<feature type="chain" id="PRO_5020506386" description="M6 protein" evidence="1">
    <location>
        <begin position="20"/>
        <end position="142"/>
    </location>
</feature>
<dbReference type="AlphaFoldDB" id="A0A4R8QWP7"/>
<sequence>MVKLLSFLSALLLTAAVNADKHRLCACIKDQGDPLYWQIDEDASKAVVNGAEGRFVWSDGPWFKDFHDAPYVGSYWHAIDGTVNGATDDGWVGGDEANGLCKGQNAESTCFSPGDLFNWQNCGYNDCFTSKAAKTDGFGNPK</sequence>
<keyword evidence="1" id="KW-0732">Signal</keyword>